<feature type="transmembrane region" description="Helical" evidence="4">
    <location>
        <begin position="78"/>
        <end position="97"/>
    </location>
</feature>
<feature type="transmembrane region" description="Helical" evidence="4">
    <location>
        <begin position="292"/>
        <end position="313"/>
    </location>
</feature>
<feature type="transmembrane region" description="Helical" evidence="4">
    <location>
        <begin position="325"/>
        <end position="351"/>
    </location>
</feature>
<keyword evidence="7" id="KW-1185">Reference proteome</keyword>
<feature type="transmembrane region" description="Helical" evidence="4">
    <location>
        <begin position="7"/>
        <end position="26"/>
    </location>
</feature>
<dbReference type="PANTHER" id="PTHR43214">
    <property type="entry name" value="TWO-COMPONENT RESPONSE REGULATOR"/>
    <property type="match status" value="1"/>
</dbReference>
<keyword evidence="2" id="KW-0238">DNA-binding</keyword>
<comment type="caution">
    <text evidence="6">The sequence shown here is derived from an EMBL/GenBank/DDBJ whole genome shotgun (WGS) entry which is preliminary data.</text>
</comment>
<feature type="transmembrane region" description="Helical" evidence="4">
    <location>
        <begin position="239"/>
        <end position="259"/>
    </location>
</feature>
<feature type="domain" description="HTH luxR-type" evidence="5">
    <location>
        <begin position="414"/>
        <end position="479"/>
    </location>
</feature>
<evidence type="ECO:0000259" key="5">
    <source>
        <dbReference type="PROSITE" id="PS50043"/>
    </source>
</evidence>
<evidence type="ECO:0000256" key="1">
    <source>
        <dbReference type="ARBA" id="ARBA00023015"/>
    </source>
</evidence>
<dbReference type="InterPro" id="IPR000792">
    <property type="entry name" value="Tscrpt_reg_LuxR_C"/>
</dbReference>
<dbReference type="InterPro" id="IPR016032">
    <property type="entry name" value="Sig_transdc_resp-reg_C-effctor"/>
</dbReference>
<dbReference type="InterPro" id="IPR036259">
    <property type="entry name" value="MFS_trans_sf"/>
</dbReference>
<evidence type="ECO:0000313" key="6">
    <source>
        <dbReference type="EMBL" id="MEC4174956.1"/>
    </source>
</evidence>
<dbReference type="InterPro" id="IPR036388">
    <property type="entry name" value="WH-like_DNA-bd_sf"/>
</dbReference>
<keyword evidence="1" id="KW-0805">Transcription regulation</keyword>
<organism evidence="6 7">
    <name type="scientific">Adlercreutzia wanghongyangiae</name>
    <dbReference type="NCBI Taxonomy" id="3111451"/>
    <lineage>
        <taxon>Bacteria</taxon>
        <taxon>Bacillati</taxon>
        <taxon>Actinomycetota</taxon>
        <taxon>Coriobacteriia</taxon>
        <taxon>Eggerthellales</taxon>
        <taxon>Eggerthellaceae</taxon>
        <taxon>Adlercreutzia</taxon>
    </lineage>
</organism>
<dbReference type="SMART" id="SM00421">
    <property type="entry name" value="HTH_LUXR"/>
    <property type="match status" value="1"/>
</dbReference>
<evidence type="ECO:0000256" key="3">
    <source>
        <dbReference type="ARBA" id="ARBA00023163"/>
    </source>
</evidence>
<feature type="transmembrane region" description="Helical" evidence="4">
    <location>
        <begin position="46"/>
        <end position="66"/>
    </location>
</feature>
<evidence type="ECO:0000313" key="7">
    <source>
        <dbReference type="Proteomes" id="UP001349994"/>
    </source>
</evidence>
<reference evidence="6 7" key="1">
    <citation type="submission" date="2024-01" db="EMBL/GenBank/DDBJ databases">
        <title>novel species in genus Adlercreutzia.</title>
        <authorList>
            <person name="Liu X."/>
        </authorList>
    </citation>
    <scope>NUCLEOTIDE SEQUENCE [LARGE SCALE GENOMIC DNA]</scope>
    <source>
        <strain evidence="6 7">R7</strain>
    </source>
</reference>
<dbReference type="EMBL" id="JAYMFF010000002">
    <property type="protein sequence ID" value="MEC4174956.1"/>
    <property type="molecule type" value="Genomic_DNA"/>
</dbReference>
<evidence type="ECO:0000256" key="4">
    <source>
        <dbReference type="SAM" id="Phobius"/>
    </source>
</evidence>
<dbReference type="PRINTS" id="PR00038">
    <property type="entry name" value="HTHLUXR"/>
</dbReference>
<keyword evidence="3" id="KW-0804">Transcription</keyword>
<keyword evidence="4" id="KW-0812">Transmembrane</keyword>
<feature type="transmembrane region" description="Helical" evidence="4">
    <location>
        <begin position="160"/>
        <end position="181"/>
    </location>
</feature>
<evidence type="ECO:0000256" key="2">
    <source>
        <dbReference type="ARBA" id="ARBA00023125"/>
    </source>
</evidence>
<feature type="transmembrane region" description="Helical" evidence="4">
    <location>
        <begin position="103"/>
        <end position="124"/>
    </location>
</feature>
<dbReference type="InterPro" id="IPR039420">
    <property type="entry name" value="WalR-like"/>
</dbReference>
<feature type="transmembrane region" description="Helical" evidence="4">
    <location>
        <begin position="357"/>
        <end position="378"/>
    </location>
</feature>
<gene>
    <name evidence="6" type="ORF">VIN30_00645</name>
</gene>
<feature type="transmembrane region" description="Helical" evidence="4">
    <location>
        <begin position="202"/>
        <end position="227"/>
    </location>
</feature>
<dbReference type="PANTHER" id="PTHR43214:SF41">
    <property type="entry name" value="NITRATE_NITRITE RESPONSE REGULATOR PROTEIN NARP"/>
    <property type="match status" value="1"/>
</dbReference>
<sequence>MEGKRISAYVPWFIGYAFLWATRLVATFDYPLFGLVVNGPTANNPLNMAMMVTYGTTLLVVGFLSLRIQAVPNARPGWPAGVVLASGMALGWLSVFAPEDSRTVMLAAGGVLGGLGDAGLSLAWDRYFADGSLEKARRRMPVGLAVGAILYFLVVALPDALAFFVLLALPLGASFCLQYACREETAACARTEESLPQSKGRAAILLAPVLLCAVICGIVFGLIGQVALTVPFSRGAEHLFTPMGAAGAGLIACVLALAVRRKVTFDNVYLGVFAVASLGLLLLPFAEPNYAVFLNGFVSPAYFLTTMYYLYYAVEVIQAERVPAYAVYGISRGILCFSTLFAVFLSVSVYVRSQFGTMQLMLIAFLSAYLFAMGLVLIMRKRIQNVASGKVLLEREAPAGSRSAERSVEAWVRGFADAHDFSKRESEVFALLVAGRTHTYIAQEISLAPSTVKGYIQSIYRKCNVHGRQELIDAFEAWHAAESPL</sequence>
<dbReference type="PROSITE" id="PS50043">
    <property type="entry name" value="HTH_LUXR_2"/>
    <property type="match status" value="1"/>
</dbReference>
<dbReference type="SUPFAM" id="SSF46894">
    <property type="entry name" value="C-terminal effector domain of the bipartite response regulators"/>
    <property type="match status" value="1"/>
</dbReference>
<feature type="transmembrane region" description="Helical" evidence="4">
    <location>
        <begin position="136"/>
        <end position="154"/>
    </location>
</feature>
<proteinExistence type="predicted"/>
<protein>
    <submittedName>
        <fullName evidence="6">LuxR C-terminal-related transcriptional regulator</fullName>
    </submittedName>
</protein>
<dbReference type="CDD" id="cd06170">
    <property type="entry name" value="LuxR_C_like"/>
    <property type="match status" value="1"/>
</dbReference>
<feature type="transmembrane region" description="Helical" evidence="4">
    <location>
        <begin position="268"/>
        <end position="286"/>
    </location>
</feature>
<keyword evidence="4" id="KW-1133">Transmembrane helix</keyword>
<dbReference type="SUPFAM" id="SSF103473">
    <property type="entry name" value="MFS general substrate transporter"/>
    <property type="match status" value="1"/>
</dbReference>
<keyword evidence="4" id="KW-0472">Membrane</keyword>
<name>A0ABU6IEW7_9ACTN</name>
<dbReference type="RefSeq" id="WP_326425678.1">
    <property type="nucleotide sequence ID" value="NZ_JAYMFF010000002.1"/>
</dbReference>
<accession>A0ABU6IEW7</accession>
<dbReference type="Pfam" id="PF00196">
    <property type="entry name" value="GerE"/>
    <property type="match status" value="1"/>
</dbReference>
<dbReference type="Proteomes" id="UP001349994">
    <property type="component" value="Unassembled WGS sequence"/>
</dbReference>
<dbReference type="Gene3D" id="1.10.10.10">
    <property type="entry name" value="Winged helix-like DNA-binding domain superfamily/Winged helix DNA-binding domain"/>
    <property type="match status" value="1"/>
</dbReference>